<dbReference type="Gene3D" id="2.30.40.10">
    <property type="entry name" value="Urease, subunit C, domain 1"/>
    <property type="match status" value="1"/>
</dbReference>
<evidence type="ECO:0000313" key="2">
    <source>
        <dbReference type="EMBL" id="KAG7410319.1"/>
    </source>
</evidence>
<protein>
    <submittedName>
        <fullName evidence="2">5-methylthioadenosine/S-adenosylhomocysteine deaminase</fullName>
    </submittedName>
</protein>
<name>A0A8J5NXY8_FUSOX</name>
<accession>A0A8J5NXY8</accession>
<comment type="caution">
    <text evidence="2">The sequence shown here is derived from an EMBL/GenBank/DDBJ whole genome shotgun (WGS) entry which is preliminary data.</text>
</comment>
<evidence type="ECO:0000256" key="1">
    <source>
        <dbReference type="ARBA" id="ARBA00022801"/>
    </source>
</evidence>
<dbReference type="InterPro" id="IPR050287">
    <property type="entry name" value="MTA/SAH_deaminase"/>
</dbReference>
<reference evidence="2" key="1">
    <citation type="submission" date="2021-04" db="EMBL/GenBank/DDBJ databases">
        <title>First draft genome resource for Brassicaceae pathogens Fusarium oxysporum f. sp. raphani and Fusarium oxysporum f. sp. rapae.</title>
        <authorList>
            <person name="Asai S."/>
        </authorList>
    </citation>
    <scope>NUCLEOTIDE SEQUENCE</scope>
    <source>
        <strain evidence="2">Tf1262</strain>
    </source>
</reference>
<dbReference type="PANTHER" id="PTHR43794">
    <property type="entry name" value="AMINOHYDROLASE SSNA-RELATED"/>
    <property type="match status" value="1"/>
</dbReference>
<dbReference type="SUPFAM" id="SSF51556">
    <property type="entry name" value="Metallo-dependent hydrolases"/>
    <property type="match status" value="1"/>
</dbReference>
<sequence length="176" mass="19760">MAANVILKNGIVLQHDAQDNVVALRNTDILIEDDRIVEIGQGLQSENAAVIDCDGKIISLGFINAHHHVWQSQLKGRLGDSTMLDYMREANLQSFNFTPDDFFWGQLAGCLEAIDAGFNLRHQTVDSKAGLSWKEVARELLRSRSEIQERINKVNKDLAKDKLITMMGGWKDILVD</sequence>
<keyword evidence="1" id="KW-0378">Hydrolase</keyword>
<gene>
    <name evidence="2" type="primary">mtaD-3</name>
    <name evidence="2" type="ORF">Forpi1262_v017596</name>
</gene>
<dbReference type="InterPro" id="IPR032466">
    <property type="entry name" value="Metal_Hydrolase"/>
</dbReference>
<organism evidence="2 3">
    <name type="scientific">Fusarium oxysporum f. sp. raphani</name>
    <dbReference type="NCBI Taxonomy" id="96318"/>
    <lineage>
        <taxon>Eukaryota</taxon>
        <taxon>Fungi</taxon>
        <taxon>Dikarya</taxon>
        <taxon>Ascomycota</taxon>
        <taxon>Pezizomycotina</taxon>
        <taxon>Sordariomycetes</taxon>
        <taxon>Hypocreomycetidae</taxon>
        <taxon>Hypocreales</taxon>
        <taxon>Nectriaceae</taxon>
        <taxon>Fusarium</taxon>
        <taxon>Fusarium oxysporum species complex</taxon>
    </lineage>
</organism>
<dbReference type="EMBL" id="JAELUR010000025">
    <property type="protein sequence ID" value="KAG7410319.1"/>
    <property type="molecule type" value="Genomic_DNA"/>
</dbReference>
<dbReference type="SUPFAM" id="SSF51338">
    <property type="entry name" value="Composite domain of metallo-dependent hydrolases"/>
    <property type="match status" value="1"/>
</dbReference>
<dbReference type="GO" id="GO:0016810">
    <property type="term" value="F:hydrolase activity, acting on carbon-nitrogen (but not peptide) bonds"/>
    <property type="evidence" value="ECO:0007669"/>
    <property type="project" value="InterPro"/>
</dbReference>
<dbReference type="Proteomes" id="UP000693942">
    <property type="component" value="Unassembled WGS sequence"/>
</dbReference>
<dbReference type="InterPro" id="IPR011059">
    <property type="entry name" value="Metal-dep_hydrolase_composite"/>
</dbReference>
<dbReference type="Gene3D" id="3.20.20.140">
    <property type="entry name" value="Metal-dependent hydrolases"/>
    <property type="match status" value="1"/>
</dbReference>
<dbReference type="AlphaFoldDB" id="A0A8J5NXY8"/>
<proteinExistence type="predicted"/>
<evidence type="ECO:0000313" key="3">
    <source>
        <dbReference type="Proteomes" id="UP000693942"/>
    </source>
</evidence>
<dbReference type="PANTHER" id="PTHR43794:SF11">
    <property type="entry name" value="AMIDOHYDROLASE-RELATED DOMAIN-CONTAINING PROTEIN"/>
    <property type="match status" value="1"/>
</dbReference>